<reference evidence="2" key="1">
    <citation type="submission" date="2020-06" db="EMBL/GenBank/DDBJ databases">
        <title>Genomic insights into acetone-butanol-ethanol (ABE) fermentation by sequencing solventogenic clostridia strains.</title>
        <authorList>
            <person name="Brown S."/>
        </authorList>
    </citation>
    <scope>NUCLEOTIDE SEQUENCE</scope>
    <source>
        <strain evidence="2">DJ123</strain>
    </source>
</reference>
<comment type="caution">
    <text evidence="2">The sequence shown here is derived from an EMBL/GenBank/DDBJ whole genome shotgun (WGS) entry which is preliminary data.</text>
</comment>
<evidence type="ECO:0000313" key="3">
    <source>
        <dbReference type="Proteomes" id="UP000822184"/>
    </source>
</evidence>
<name>A0AAE5LRB9_CLOBE</name>
<sequence length="130" mass="14722">MKKSVLKALSAILISFSLFSVPTSAFQTGWSSSNHDTYGTEWQYITNEGIPARGWQYINYNWYYLGLFDGIAVKGLQTINGQDYYFDLVNCDMKHDQYVKIGSGWHAAMAWACSDGHIDYNNTTFSDSSN</sequence>
<dbReference type="Gene3D" id="2.10.270.10">
    <property type="entry name" value="Cholin Binding"/>
    <property type="match status" value="1"/>
</dbReference>
<dbReference type="AlphaFoldDB" id="A0AAE5LRB9"/>
<dbReference type="Proteomes" id="UP000822184">
    <property type="component" value="Unassembled WGS sequence"/>
</dbReference>
<dbReference type="EMBL" id="JABTDW010000001">
    <property type="protein sequence ID" value="NSB15808.1"/>
    <property type="molecule type" value="Genomic_DNA"/>
</dbReference>
<dbReference type="RefSeq" id="WP_077855820.1">
    <property type="nucleotide sequence ID" value="NZ_JABTDW010000001.1"/>
</dbReference>
<feature type="signal peptide" evidence="1">
    <location>
        <begin position="1"/>
        <end position="25"/>
    </location>
</feature>
<dbReference type="SUPFAM" id="SSF69360">
    <property type="entry name" value="Cell wall binding repeat"/>
    <property type="match status" value="1"/>
</dbReference>
<evidence type="ECO:0000313" key="2">
    <source>
        <dbReference type="EMBL" id="NSB15808.1"/>
    </source>
</evidence>
<keyword evidence="1" id="KW-0732">Signal</keyword>
<feature type="chain" id="PRO_5041918544" evidence="1">
    <location>
        <begin position="26"/>
        <end position="130"/>
    </location>
</feature>
<protein>
    <submittedName>
        <fullName evidence="2">Glucan-binding YG repeat protein</fullName>
    </submittedName>
</protein>
<accession>A0AAE5LRB9</accession>
<organism evidence="2 3">
    <name type="scientific">Clostridium beijerinckii</name>
    <name type="common">Clostridium MP</name>
    <dbReference type="NCBI Taxonomy" id="1520"/>
    <lineage>
        <taxon>Bacteria</taxon>
        <taxon>Bacillati</taxon>
        <taxon>Bacillota</taxon>
        <taxon>Clostridia</taxon>
        <taxon>Eubacteriales</taxon>
        <taxon>Clostridiaceae</taxon>
        <taxon>Clostridium</taxon>
    </lineage>
</organism>
<evidence type="ECO:0000256" key="1">
    <source>
        <dbReference type="SAM" id="SignalP"/>
    </source>
</evidence>
<proteinExistence type="predicted"/>
<gene>
    <name evidence="2" type="ORF">BCD95_004067</name>
</gene>